<dbReference type="Proteomes" id="UP000007753">
    <property type="component" value="Chromosome 1"/>
</dbReference>
<dbReference type="HOGENOM" id="CLU_2131937_0_0_5"/>
<name>D4YZ21_SPHIU</name>
<accession>D4YZ21</accession>
<keyword evidence="2" id="KW-1185">Reference proteome</keyword>
<dbReference type="STRING" id="452662.SJA_C1-07690"/>
<dbReference type="KEGG" id="sjp:SJA_C1-07690"/>
<reference evidence="1 2" key="1">
    <citation type="journal article" date="2010" name="J. Bacteriol.">
        <title>Complete genome sequence of the representative gamma-hexachlorocyclohexane-degrading bacterium Sphingobium japonicum UT26.</title>
        <authorList>
            <person name="Nagata Y."/>
            <person name="Ohtsubo Y."/>
            <person name="Endo R."/>
            <person name="Ichikawa N."/>
            <person name="Ankai A."/>
            <person name="Oguchi A."/>
            <person name="Fukui S."/>
            <person name="Fujita N."/>
            <person name="Tsuda M."/>
        </authorList>
    </citation>
    <scope>NUCLEOTIDE SEQUENCE [LARGE SCALE GENOMIC DNA]</scope>
    <source>
        <strain evidence="2">DSM 16413 / CCM 7287 / MTCC 6362 / UT26 / NBRC 101211 / UT26S</strain>
    </source>
</reference>
<dbReference type="EMBL" id="AP010803">
    <property type="protein sequence ID" value="BAI95603.1"/>
    <property type="molecule type" value="Genomic_DNA"/>
</dbReference>
<evidence type="ECO:0000313" key="2">
    <source>
        <dbReference type="Proteomes" id="UP000007753"/>
    </source>
</evidence>
<sequence>MSATGQLRLSGAPCSCEGRTQSGSLRGIGPSELDFCLRRSTLCFKEMGLSAPHPCRSVRQIRNLPVSSGEGGLVAHPFALGAAGWTGGACSWRKKATAVRPDLLTWLLVPVAA</sequence>
<evidence type="ECO:0000313" key="1">
    <source>
        <dbReference type="EMBL" id="BAI95603.1"/>
    </source>
</evidence>
<dbReference type="AlphaFoldDB" id="D4YZ21"/>
<protein>
    <submittedName>
        <fullName evidence="1">Uncharacterized protein</fullName>
    </submittedName>
</protein>
<gene>
    <name evidence="1" type="ordered locus">SJA_C1-07690</name>
</gene>
<organism evidence="1 2">
    <name type="scientific">Sphingobium indicum (strain DSM 16413 / CCM 7287 / MTCC 6362 / UT26 / NBRC 101211 / UT26S)</name>
    <name type="common">Sphingobium japonicum</name>
    <dbReference type="NCBI Taxonomy" id="452662"/>
    <lineage>
        <taxon>Bacteria</taxon>
        <taxon>Pseudomonadati</taxon>
        <taxon>Pseudomonadota</taxon>
        <taxon>Alphaproteobacteria</taxon>
        <taxon>Sphingomonadales</taxon>
        <taxon>Sphingomonadaceae</taxon>
        <taxon>Sphingobium</taxon>
    </lineage>
</organism>
<proteinExistence type="predicted"/>